<keyword evidence="3 6" id="KW-0812">Transmembrane</keyword>
<evidence type="ECO:0000313" key="7">
    <source>
        <dbReference type="EMBL" id="ART77675.1"/>
    </source>
</evidence>
<keyword evidence="2" id="KW-1003">Cell membrane</keyword>
<evidence type="ECO:0000256" key="3">
    <source>
        <dbReference type="ARBA" id="ARBA00022692"/>
    </source>
</evidence>
<evidence type="ECO:0000313" key="10">
    <source>
        <dbReference type="Proteomes" id="UP000323393"/>
    </source>
</evidence>
<evidence type="ECO:0000256" key="5">
    <source>
        <dbReference type="ARBA" id="ARBA00023136"/>
    </source>
</evidence>
<protein>
    <submittedName>
        <fullName evidence="8">LrgB family protein</fullName>
    </submittedName>
</protein>
<feature type="transmembrane region" description="Helical" evidence="6">
    <location>
        <begin position="31"/>
        <end position="49"/>
    </location>
</feature>
<dbReference type="Pfam" id="PF04172">
    <property type="entry name" value="LrgB"/>
    <property type="match status" value="1"/>
</dbReference>
<dbReference type="EMBL" id="VTEU01000010">
    <property type="protein sequence ID" value="TYS55728.1"/>
    <property type="molecule type" value="Genomic_DNA"/>
</dbReference>
<evidence type="ECO:0000256" key="1">
    <source>
        <dbReference type="ARBA" id="ARBA00004651"/>
    </source>
</evidence>
<evidence type="ECO:0000313" key="8">
    <source>
        <dbReference type="EMBL" id="TYS55728.1"/>
    </source>
</evidence>
<keyword evidence="4 6" id="KW-1133">Transmembrane helix</keyword>
<dbReference type="GO" id="GO:0005886">
    <property type="term" value="C:plasma membrane"/>
    <property type="evidence" value="ECO:0007669"/>
    <property type="project" value="UniProtKB-SubCell"/>
</dbReference>
<feature type="transmembrane region" description="Helical" evidence="6">
    <location>
        <begin position="91"/>
        <end position="111"/>
    </location>
</feature>
<evidence type="ECO:0000256" key="2">
    <source>
        <dbReference type="ARBA" id="ARBA00022475"/>
    </source>
</evidence>
<feature type="transmembrane region" description="Helical" evidence="6">
    <location>
        <begin position="61"/>
        <end position="79"/>
    </location>
</feature>
<dbReference type="EMBL" id="CP020880">
    <property type="protein sequence ID" value="ART77675.1"/>
    <property type="molecule type" value="Genomic_DNA"/>
</dbReference>
<dbReference type="Proteomes" id="UP000195573">
    <property type="component" value="Chromosome"/>
</dbReference>
<reference evidence="7 9" key="1">
    <citation type="submission" date="2017-04" db="EMBL/GenBank/DDBJ databases">
        <title>Complete Genome Sequence of the Bacillus horikoshii 20a strain from Cuatro Cienegas, Coahuila, Mexico.</title>
        <authorList>
            <person name="Zarza E."/>
            <person name="Alcaraz L.D."/>
            <person name="Aguilar-Salinas B."/>
            <person name="Islas A."/>
            <person name="Olmedo-Alvarez G."/>
        </authorList>
    </citation>
    <scope>NUCLEOTIDE SEQUENCE [LARGE SCALE GENOMIC DNA]</scope>
    <source>
        <strain evidence="7 9">20a</strain>
    </source>
</reference>
<feature type="transmembrane region" description="Helical" evidence="6">
    <location>
        <begin position="6"/>
        <end position="24"/>
    </location>
</feature>
<dbReference type="KEGG" id="bhk:B4U37_17150"/>
<evidence type="ECO:0000256" key="4">
    <source>
        <dbReference type="ARBA" id="ARBA00022989"/>
    </source>
</evidence>
<organism evidence="8 10">
    <name type="scientific">Sutcliffiella horikoshii</name>
    <dbReference type="NCBI Taxonomy" id="79883"/>
    <lineage>
        <taxon>Bacteria</taxon>
        <taxon>Bacillati</taxon>
        <taxon>Bacillota</taxon>
        <taxon>Bacilli</taxon>
        <taxon>Bacillales</taxon>
        <taxon>Bacillaceae</taxon>
        <taxon>Sutcliffiella</taxon>
    </lineage>
</organism>
<keyword evidence="5 6" id="KW-0472">Membrane</keyword>
<reference evidence="8 10" key="2">
    <citation type="submission" date="2019-08" db="EMBL/GenBank/DDBJ databases">
        <title>Bacillus genomes from the desert of Cuatro Cienegas, Coahuila.</title>
        <authorList>
            <person name="Olmedo-Alvarez G."/>
        </authorList>
    </citation>
    <scope>NUCLEOTIDE SEQUENCE [LARGE SCALE GENOMIC DNA]</scope>
    <source>
        <strain evidence="8 10">CH88_3T</strain>
    </source>
</reference>
<dbReference type="AlphaFoldDB" id="A0A1Y0CS83"/>
<dbReference type="PANTHER" id="PTHR30249">
    <property type="entry name" value="PUTATIVE SEROTONIN TRANSPORTER"/>
    <property type="match status" value="1"/>
</dbReference>
<name>A0A1Y0CS83_9BACI</name>
<keyword evidence="9" id="KW-1185">Reference proteome</keyword>
<sequence>MNSWFGILFILITYLVFLAMRHVYNRFRMPLLNPVATTTLLIIVGLLLTDLSYDTYMLGGWWIQELLGPAVVALAYPLYHQRTKILRYRIPLIAGLFSGIVVGMVTGFIYVKVANLSSMYASSFLPKSVTSPIAMEIADLTGGLPSLAAALVILSGIIGALFGPGLMRLLGITHYLGIGVGLGCAAHGIGTAKAMEYGEEEAAFSSISMTLSALLYALILPVAIHYLL</sequence>
<dbReference type="PANTHER" id="PTHR30249:SF17">
    <property type="entry name" value="HOLIN-LIKE PROTEIN CIDB"/>
    <property type="match status" value="1"/>
</dbReference>
<proteinExistence type="predicted"/>
<feature type="transmembrane region" description="Helical" evidence="6">
    <location>
        <begin position="144"/>
        <end position="162"/>
    </location>
</feature>
<dbReference type="Proteomes" id="UP000323393">
    <property type="component" value="Unassembled WGS sequence"/>
</dbReference>
<gene>
    <name evidence="7" type="ORF">B4U37_17150</name>
    <name evidence="8" type="ORF">FZC74_17965</name>
</gene>
<accession>A0A1Y0CS83</accession>
<dbReference type="InterPro" id="IPR007300">
    <property type="entry name" value="CidB/LrgB"/>
</dbReference>
<feature type="transmembrane region" description="Helical" evidence="6">
    <location>
        <begin position="202"/>
        <end position="227"/>
    </location>
</feature>
<evidence type="ECO:0000256" key="6">
    <source>
        <dbReference type="SAM" id="Phobius"/>
    </source>
</evidence>
<feature type="transmembrane region" description="Helical" evidence="6">
    <location>
        <begin position="169"/>
        <end position="190"/>
    </location>
</feature>
<evidence type="ECO:0000313" key="9">
    <source>
        <dbReference type="Proteomes" id="UP000195573"/>
    </source>
</evidence>
<comment type="subcellular location">
    <subcellularLocation>
        <location evidence="1">Cell membrane</location>
        <topology evidence="1">Multi-pass membrane protein</topology>
    </subcellularLocation>
</comment>